<feature type="transmembrane region" description="Helical" evidence="1">
    <location>
        <begin position="9"/>
        <end position="27"/>
    </location>
</feature>
<sequence length="371" mass="41478">MKRLLSLDVLRGLTVACMIMVNNPGNWGHMYQPLTHYIWDGCSPTDLVFPTFLFIVGASIWFAMRRFDQKLSKSAAIKIIKRGILIFLVGELLKMYPFYNLETFQIRGFGVLQRIGIAYTLGALIALWLRSYKKIALCTVSLLVGYHIIVFAFGDATIEGYLGRKIDLAVFGEERLPMRLGFHFAAEGILSTLGALSTVLIGYMAGKFIGSRHSEDKNRTLQSFIYLAAIGGLMITAGLVWNGFFPINKPMWSSSYVLYAAGIAMQLWALTSYITDYLGKTSGATTFFRVFGTNALFAFVLSGVIVRTIKLPPLLWEAGGKTTSLSGHFYNYFSSLTGNPELASLLWSLVMVAICWVITYPLYRKKIFIKL</sequence>
<feature type="domain" description="Heparan-alpha-glucosaminide N-acetyltransferase catalytic" evidence="2">
    <location>
        <begin position="3"/>
        <end position="145"/>
    </location>
</feature>
<comment type="caution">
    <text evidence="3">The sequence shown here is derived from an EMBL/GenBank/DDBJ whole genome shotgun (WGS) entry which is preliminary data.</text>
</comment>
<dbReference type="Pfam" id="PF07786">
    <property type="entry name" value="HGSNAT_cat"/>
    <property type="match status" value="1"/>
</dbReference>
<organism evidence="3 4">
    <name type="scientific">Candidatus Merdimorpha stercoravium</name>
    <dbReference type="NCBI Taxonomy" id="2840863"/>
    <lineage>
        <taxon>Bacteria</taxon>
        <taxon>Pseudomonadati</taxon>
        <taxon>Bacteroidota</taxon>
        <taxon>Flavobacteriia</taxon>
        <taxon>Flavobacteriales</taxon>
        <taxon>Candidatus Merdimorpha</taxon>
    </lineage>
</organism>
<keyword evidence="1" id="KW-0812">Transmembrane</keyword>
<keyword evidence="1" id="KW-0472">Membrane</keyword>
<feature type="transmembrane region" description="Helical" evidence="1">
    <location>
        <begin position="224"/>
        <end position="244"/>
    </location>
</feature>
<feature type="transmembrane region" description="Helical" evidence="1">
    <location>
        <begin position="111"/>
        <end position="129"/>
    </location>
</feature>
<feature type="transmembrane region" description="Helical" evidence="1">
    <location>
        <begin position="79"/>
        <end position="99"/>
    </location>
</feature>
<evidence type="ECO:0000313" key="3">
    <source>
        <dbReference type="EMBL" id="HIT98542.1"/>
    </source>
</evidence>
<reference evidence="3" key="2">
    <citation type="journal article" date="2021" name="PeerJ">
        <title>Extensive microbial diversity within the chicken gut microbiome revealed by metagenomics and culture.</title>
        <authorList>
            <person name="Gilroy R."/>
            <person name="Ravi A."/>
            <person name="Getino M."/>
            <person name="Pursley I."/>
            <person name="Horton D.L."/>
            <person name="Alikhan N.F."/>
            <person name="Baker D."/>
            <person name="Gharbi K."/>
            <person name="Hall N."/>
            <person name="Watson M."/>
            <person name="Adriaenssens E.M."/>
            <person name="Foster-Nyarko E."/>
            <person name="Jarju S."/>
            <person name="Secka A."/>
            <person name="Antonio M."/>
            <person name="Oren A."/>
            <person name="Chaudhuri R.R."/>
            <person name="La Ragione R."/>
            <person name="Hildebrand F."/>
            <person name="Pallen M.J."/>
        </authorList>
    </citation>
    <scope>NUCLEOTIDE SEQUENCE</scope>
    <source>
        <strain evidence="3">1383</strain>
    </source>
</reference>
<protein>
    <submittedName>
        <fullName evidence="3">DUF1624 domain-containing protein</fullName>
    </submittedName>
</protein>
<reference evidence="3" key="1">
    <citation type="submission" date="2020-10" db="EMBL/GenBank/DDBJ databases">
        <authorList>
            <person name="Gilroy R."/>
        </authorList>
    </citation>
    <scope>NUCLEOTIDE SEQUENCE</scope>
    <source>
        <strain evidence="3">1383</strain>
    </source>
</reference>
<dbReference type="Proteomes" id="UP000824161">
    <property type="component" value="Unassembled WGS sequence"/>
</dbReference>
<dbReference type="PANTHER" id="PTHR31061">
    <property type="entry name" value="LD22376P"/>
    <property type="match status" value="1"/>
</dbReference>
<dbReference type="AlphaFoldDB" id="A0A9D1HCM7"/>
<feature type="transmembrane region" description="Helical" evidence="1">
    <location>
        <begin position="136"/>
        <end position="154"/>
    </location>
</feature>
<dbReference type="EMBL" id="DVLY01000172">
    <property type="protein sequence ID" value="HIT98542.1"/>
    <property type="molecule type" value="Genomic_DNA"/>
</dbReference>
<dbReference type="InterPro" id="IPR012429">
    <property type="entry name" value="HGSNAT_cat"/>
</dbReference>
<feature type="transmembrane region" description="Helical" evidence="1">
    <location>
        <begin position="342"/>
        <end position="363"/>
    </location>
</feature>
<keyword evidence="1" id="KW-1133">Transmembrane helix</keyword>
<evidence type="ECO:0000313" key="4">
    <source>
        <dbReference type="Proteomes" id="UP000824161"/>
    </source>
</evidence>
<gene>
    <name evidence="3" type="ORF">IAC44_06880</name>
</gene>
<feature type="transmembrane region" description="Helical" evidence="1">
    <location>
        <begin position="287"/>
        <end position="306"/>
    </location>
</feature>
<proteinExistence type="predicted"/>
<feature type="transmembrane region" description="Helical" evidence="1">
    <location>
        <begin position="47"/>
        <end position="67"/>
    </location>
</feature>
<evidence type="ECO:0000259" key="2">
    <source>
        <dbReference type="Pfam" id="PF07786"/>
    </source>
</evidence>
<dbReference type="PANTHER" id="PTHR31061:SF24">
    <property type="entry name" value="LD22376P"/>
    <property type="match status" value="1"/>
</dbReference>
<feature type="transmembrane region" description="Helical" evidence="1">
    <location>
        <begin position="180"/>
        <end position="203"/>
    </location>
</feature>
<name>A0A9D1HCM7_9FLAO</name>
<accession>A0A9D1HCM7</accession>
<evidence type="ECO:0000256" key="1">
    <source>
        <dbReference type="SAM" id="Phobius"/>
    </source>
</evidence>
<feature type="transmembrane region" description="Helical" evidence="1">
    <location>
        <begin position="256"/>
        <end position="275"/>
    </location>
</feature>